<sequence>MYSKSVEKKVLQTNLNRTSDQLNSSSRATGPPNRLDYLVKMSGSIKQVWNSLH</sequence>
<protein>
    <submittedName>
        <fullName evidence="2">Uncharacterized protein</fullName>
    </submittedName>
</protein>
<evidence type="ECO:0000313" key="2">
    <source>
        <dbReference type="EMBL" id="JAD28948.1"/>
    </source>
</evidence>
<name>A0A0A9Q5R0_ARUDO</name>
<feature type="region of interest" description="Disordered" evidence="1">
    <location>
        <begin position="13"/>
        <end position="34"/>
    </location>
</feature>
<dbReference type="AlphaFoldDB" id="A0A0A9Q5R0"/>
<organism evidence="2">
    <name type="scientific">Arundo donax</name>
    <name type="common">Giant reed</name>
    <name type="synonym">Donax arundinaceus</name>
    <dbReference type="NCBI Taxonomy" id="35708"/>
    <lineage>
        <taxon>Eukaryota</taxon>
        <taxon>Viridiplantae</taxon>
        <taxon>Streptophyta</taxon>
        <taxon>Embryophyta</taxon>
        <taxon>Tracheophyta</taxon>
        <taxon>Spermatophyta</taxon>
        <taxon>Magnoliopsida</taxon>
        <taxon>Liliopsida</taxon>
        <taxon>Poales</taxon>
        <taxon>Poaceae</taxon>
        <taxon>PACMAD clade</taxon>
        <taxon>Arundinoideae</taxon>
        <taxon>Arundineae</taxon>
        <taxon>Arundo</taxon>
    </lineage>
</organism>
<reference evidence="2" key="1">
    <citation type="submission" date="2014-09" db="EMBL/GenBank/DDBJ databases">
        <authorList>
            <person name="Magalhaes I.L.F."/>
            <person name="Oliveira U."/>
            <person name="Santos F.R."/>
            <person name="Vidigal T.H.D.A."/>
            <person name="Brescovit A.D."/>
            <person name="Santos A.J."/>
        </authorList>
    </citation>
    <scope>NUCLEOTIDE SEQUENCE</scope>
    <source>
        <tissue evidence="2">Shoot tissue taken approximately 20 cm above the soil surface</tissue>
    </source>
</reference>
<dbReference type="EMBL" id="GBRH01268947">
    <property type="protein sequence ID" value="JAD28948.1"/>
    <property type="molecule type" value="Transcribed_RNA"/>
</dbReference>
<feature type="compositionally biased region" description="Polar residues" evidence="1">
    <location>
        <begin position="13"/>
        <end position="28"/>
    </location>
</feature>
<proteinExistence type="predicted"/>
<accession>A0A0A9Q5R0</accession>
<reference evidence="2" key="2">
    <citation type="journal article" date="2015" name="Data Brief">
        <title>Shoot transcriptome of the giant reed, Arundo donax.</title>
        <authorList>
            <person name="Barrero R.A."/>
            <person name="Guerrero F.D."/>
            <person name="Moolhuijzen P."/>
            <person name="Goolsby J.A."/>
            <person name="Tidwell J."/>
            <person name="Bellgard S.E."/>
            <person name="Bellgard M.I."/>
        </authorList>
    </citation>
    <scope>NUCLEOTIDE SEQUENCE</scope>
    <source>
        <tissue evidence="2">Shoot tissue taken approximately 20 cm above the soil surface</tissue>
    </source>
</reference>
<evidence type="ECO:0000256" key="1">
    <source>
        <dbReference type="SAM" id="MobiDB-lite"/>
    </source>
</evidence>